<organism evidence="2 3">
    <name type="scientific">Fragilariopsis cylindrus CCMP1102</name>
    <dbReference type="NCBI Taxonomy" id="635003"/>
    <lineage>
        <taxon>Eukaryota</taxon>
        <taxon>Sar</taxon>
        <taxon>Stramenopiles</taxon>
        <taxon>Ochrophyta</taxon>
        <taxon>Bacillariophyta</taxon>
        <taxon>Bacillariophyceae</taxon>
        <taxon>Bacillariophycidae</taxon>
        <taxon>Bacillariales</taxon>
        <taxon>Bacillariaceae</taxon>
        <taxon>Fragilariopsis</taxon>
    </lineage>
</organism>
<evidence type="ECO:0000256" key="1">
    <source>
        <dbReference type="SAM" id="Phobius"/>
    </source>
</evidence>
<accession>A0A1E7FDM3</accession>
<evidence type="ECO:0000313" key="3">
    <source>
        <dbReference type="Proteomes" id="UP000095751"/>
    </source>
</evidence>
<dbReference type="SUPFAM" id="SSF53448">
    <property type="entry name" value="Nucleotide-diphospho-sugar transferases"/>
    <property type="match status" value="1"/>
</dbReference>
<dbReference type="OrthoDB" id="202844at2759"/>
<gene>
    <name evidence="2" type="ORF">FRACYDRAFT_186130</name>
</gene>
<dbReference type="EMBL" id="KV784358">
    <property type="protein sequence ID" value="OEU16244.1"/>
    <property type="molecule type" value="Genomic_DNA"/>
</dbReference>
<keyword evidence="1" id="KW-0812">Transmembrane</keyword>
<dbReference type="AlphaFoldDB" id="A0A1E7FDM3"/>
<keyword evidence="1" id="KW-1133">Transmembrane helix</keyword>
<reference evidence="2 3" key="1">
    <citation type="submission" date="2016-09" db="EMBL/GenBank/DDBJ databases">
        <title>Extensive genetic diversity and differential bi-allelic expression allows diatom success in the polar Southern Ocean.</title>
        <authorList>
            <consortium name="DOE Joint Genome Institute"/>
            <person name="Mock T."/>
            <person name="Otillar R.P."/>
            <person name="Strauss J."/>
            <person name="Dupont C."/>
            <person name="Frickenhaus S."/>
            <person name="Maumus F."/>
            <person name="Mcmullan M."/>
            <person name="Sanges R."/>
            <person name="Schmutz J."/>
            <person name="Toseland A."/>
            <person name="Valas R."/>
            <person name="Veluchamy A."/>
            <person name="Ward B.J."/>
            <person name="Allen A."/>
            <person name="Barry K."/>
            <person name="Falciatore A."/>
            <person name="Ferrante M."/>
            <person name="Fortunato A.E."/>
            <person name="Gloeckner G."/>
            <person name="Gruber A."/>
            <person name="Hipkin R."/>
            <person name="Janech M."/>
            <person name="Kroth P."/>
            <person name="Leese F."/>
            <person name="Lindquist E."/>
            <person name="Lyon B.R."/>
            <person name="Martin J."/>
            <person name="Mayer C."/>
            <person name="Parker M."/>
            <person name="Quesneville H."/>
            <person name="Raymond J."/>
            <person name="Uhlig C."/>
            <person name="Valentin K.U."/>
            <person name="Worden A.Z."/>
            <person name="Armbrust E.V."/>
            <person name="Bowler C."/>
            <person name="Green B."/>
            <person name="Moulton V."/>
            <person name="Van Oosterhout C."/>
            <person name="Grigoriev I."/>
        </authorList>
    </citation>
    <scope>NUCLEOTIDE SEQUENCE [LARGE SCALE GENOMIC DNA]</scope>
    <source>
        <strain evidence="2 3">CCMP1102</strain>
    </source>
</reference>
<dbReference type="InParanoid" id="A0A1E7FDM3"/>
<dbReference type="Gene3D" id="3.90.550.10">
    <property type="entry name" value="Spore Coat Polysaccharide Biosynthesis Protein SpsA, Chain A"/>
    <property type="match status" value="1"/>
</dbReference>
<evidence type="ECO:0000313" key="2">
    <source>
        <dbReference type="EMBL" id="OEU16244.1"/>
    </source>
</evidence>
<dbReference type="Proteomes" id="UP000095751">
    <property type="component" value="Unassembled WGS sequence"/>
</dbReference>
<protein>
    <recommendedName>
        <fullName evidence="4">Nucleotide-diphospho-sugar transferase</fullName>
    </recommendedName>
</protein>
<feature type="transmembrane region" description="Helical" evidence="1">
    <location>
        <begin position="20"/>
        <end position="40"/>
    </location>
</feature>
<dbReference type="KEGG" id="fcy:FRACYDRAFT_186130"/>
<dbReference type="PANTHER" id="PTHR11183">
    <property type="entry name" value="GLYCOGENIN SUBFAMILY MEMBER"/>
    <property type="match status" value="1"/>
</dbReference>
<evidence type="ECO:0008006" key="4">
    <source>
        <dbReference type="Google" id="ProtNLM"/>
    </source>
</evidence>
<dbReference type="InterPro" id="IPR050587">
    <property type="entry name" value="GNT1/Glycosyltrans_8"/>
</dbReference>
<dbReference type="InterPro" id="IPR029044">
    <property type="entry name" value="Nucleotide-diphossugar_trans"/>
</dbReference>
<name>A0A1E7FDM3_9STRA</name>
<keyword evidence="3" id="KW-1185">Reference proteome</keyword>
<proteinExistence type="predicted"/>
<keyword evidence="1" id="KW-0472">Membrane</keyword>
<sequence>MWDTTSIRLLPRRVNSIRRILLVFILSALFFHYHLLRTFFSCIQKDDVNKVTSPIHFLAAPHRRRHLNVQSSQSSSTLRRTNISNDAKIITTVHHHNNAVISTSNTTTDIDVNMHATIDHPPRSQKRKWAYAFLVSGCSEEKPGYKGFLYNTVVSARRLKKFGSVADIVVMIQMSESTDARTLPFEEENMLIDNGIKIRYLPKMRSSYHECFYALVQEKFRILQMTEYSRVLFIDADVMPLCNMDYMFELSDPTDTNKVPLLKENVIIAWRGEAANAGFFMMKPNDDDWKQLQREIRRKEEKALTLPWPHWDKVEGWGHKITPPDYWRPLNGTKLTVWDWHAVFADQGLLYYWVKYVKRNVSIIIGPEIEHWSSPKNGGDVYLEKIDSNPFGSYSCFPLGQLAAPYRDYFHFTGRAKPWECDLRTNVSAGVQHVRSDGSEFEINRRQAEKINIWRSTLLEVQNNTTIYNFTLPWSRQQAEPPTGRFSTYGDMFRHIKLKKFYKWNHYADDEPITESRYA</sequence>